<dbReference type="EMBL" id="DSRU01000243">
    <property type="protein sequence ID" value="HFM99426.1"/>
    <property type="molecule type" value="Genomic_DNA"/>
</dbReference>
<dbReference type="GO" id="GO:0016151">
    <property type="term" value="F:nickel cation binding"/>
    <property type="evidence" value="ECO:0007669"/>
    <property type="project" value="UniProtKB-UniRule"/>
</dbReference>
<feature type="binding site" evidence="5">
    <location>
        <position position="73"/>
    </location>
    <ligand>
        <name>Zn(2+)</name>
        <dbReference type="ChEBI" id="CHEBI:29105"/>
    </ligand>
</feature>
<comment type="function">
    <text evidence="5">Involved in the maturation of [NiFe] hydrogenases. Required for nickel insertion into the metal center of the hydrogenase.</text>
</comment>
<sequence length="113" mass="12501">MHEVGMMQNLLNSAIELAKQGGAEHIRLVQMRVGEASGVIPESLELAFDVVKQGTIAAAAQLQIDRIPTVCYCAQCNVEFVPTDLLNECPHCHQINTEVKHGKEFELEFLEVL</sequence>
<keyword evidence="4 5" id="KW-0862">Zinc</keyword>
<name>A0A7C3KFD6_9CYAN</name>
<dbReference type="NCBIfam" id="TIGR00100">
    <property type="entry name" value="hypA"/>
    <property type="match status" value="1"/>
</dbReference>
<feature type="binding site" evidence="5">
    <location>
        <position position="92"/>
    </location>
    <ligand>
        <name>Zn(2+)</name>
        <dbReference type="ChEBI" id="CHEBI:29105"/>
    </ligand>
</feature>
<feature type="binding site" evidence="5">
    <location>
        <position position="76"/>
    </location>
    <ligand>
        <name>Zn(2+)</name>
        <dbReference type="ChEBI" id="CHEBI:29105"/>
    </ligand>
</feature>
<evidence type="ECO:0000256" key="5">
    <source>
        <dbReference type="HAMAP-Rule" id="MF_00213"/>
    </source>
</evidence>
<evidence type="ECO:0000313" key="6">
    <source>
        <dbReference type="EMBL" id="HFM99426.1"/>
    </source>
</evidence>
<dbReference type="PANTHER" id="PTHR34535">
    <property type="entry name" value="HYDROGENASE MATURATION FACTOR HYPA"/>
    <property type="match status" value="1"/>
</dbReference>
<keyword evidence="3 5" id="KW-0479">Metal-binding</keyword>
<feature type="binding site" evidence="5">
    <location>
        <position position="89"/>
    </location>
    <ligand>
        <name>Zn(2+)</name>
        <dbReference type="ChEBI" id="CHEBI:29105"/>
    </ligand>
</feature>
<dbReference type="PROSITE" id="PS01249">
    <property type="entry name" value="HYPA"/>
    <property type="match status" value="1"/>
</dbReference>
<evidence type="ECO:0000256" key="3">
    <source>
        <dbReference type="ARBA" id="ARBA00022723"/>
    </source>
</evidence>
<comment type="similarity">
    <text evidence="1 5">Belongs to the HypA/HybF family.</text>
</comment>
<gene>
    <name evidence="5 6" type="primary">hypA</name>
    <name evidence="6" type="ORF">ENR64_17020</name>
</gene>
<comment type="caution">
    <text evidence="6">The sequence shown here is derived from an EMBL/GenBank/DDBJ whole genome shotgun (WGS) entry which is preliminary data.</text>
</comment>
<dbReference type="InterPro" id="IPR020538">
    <property type="entry name" value="Hydgase_Ni_incorp_HypA/HybF_CS"/>
</dbReference>
<keyword evidence="2 5" id="KW-0533">Nickel</keyword>
<dbReference type="GO" id="GO:0051604">
    <property type="term" value="P:protein maturation"/>
    <property type="evidence" value="ECO:0007669"/>
    <property type="project" value="InterPro"/>
</dbReference>
<dbReference type="GO" id="GO:0008270">
    <property type="term" value="F:zinc ion binding"/>
    <property type="evidence" value="ECO:0007669"/>
    <property type="project" value="UniProtKB-UniRule"/>
</dbReference>
<evidence type="ECO:0000256" key="1">
    <source>
        <dbReference type="ARBA" id="ARBA00010748"/>
    </source>
</evidence>
<accession>A0A7C3KFD6</accession>
<dbReference type="InterPro" id="IPR000688">
    <property type="entry name" value="HypA/HybF"/>
</dbReference>
<evidence type="ECO:0000256" key="2">
    <source>
        <dbReference type="ARBA" id="ARBA00022596"/>
    </source>
</evidence>
<organism evidence="6">
    <name type="scientific">Oscillatoriales cyanobacterium SpSt-418</name>
    <dbReference type="NCBI Taxonomy" id="2282169"/>
    <lineage>
        <taxon>Bacteria</taxon>
        <taxon>Bacillati</taxon>
        <taxon>Cyanobacteriota</taxon>
        <taxon>Cyanophyceae</taxon>
        <taxon>Oscillatoriophycideae</taxon>
        <taxon>Oscillatoriales</taxon>
    </lineage>
</organism>
<dbReference type="HAMAP" id="MF_00213">
    <property type="entry name" value="HypA_HybF"/>
    <property type="match status" value="1"/>
</dbReference>
<dbReference type="PIRSF" id="PIRSF004761">
    <property type="entry name" value="Hydrgn_mat_HypA"/>
    <property type="match status" value="1"/>
</dbReference>
<dbReference type="Gene3D" id="3.30.2320.80">
    <property type="match status" value="1"/>
</dbReference>
<dbReference type="AlphaFoldDB" id="A0A7C3KFD6"/>
<proteinExistence type="inferred from homology"/>
<dbReference type="Pfam" id="PF01155">
    <property type="entry name" value="HypA"/>
    <property type="match status" value="1"/>
</dbReference>
<protein>
    <recommendedName>
        <fullName evidence="5">Hydrogenase maturation factor HypA</fullName>
    </recommendedName>
</protein>
<reference evidence="6" key="1">
    <citation type="journal article" date="2020" name="mSystems">
        <title>Genome- and Community-Level Interaction Insights into Carbon Utilization and Element Cycling Functions of Hydrothermarchaeota in Hydrothermal Sediment.</title>
        <authorList>
            <person name="Zhou Z."/>
            <person name="Liu Y."/>
            <person name="Xu W."/>
            <person name="Pan J."/>
            <person name="Luo Z.H."/>
            <person name="Li M."/>
        </authorList>
    </citation>
    <scope>NUCLEOTIDE SEQUENCE [LARGE SCALE GENOMIC DNA]</scope>
    <source>
        <strain evidence="6">SpSt-418</strain>
    </source>
</reference>
<dbReference type="PANTHER" id="PTHR34535:SF3">
    <property type="entry name" value="HYDROGENASE MATURATION FACTOR HYPA"/>
    <property type="match status" value="1"/>
</dbReference>
<feature type="binding site" evidence="5">
    <location>
        <position position="2"/>
    </location>
    <ligand>
        <name>Ni(2+)</name>
        <dbReference type="ChEBI" id="CHEBI:49786"/>
    </ligand>
</feature>
<evidence type="ECO:0000256" key="4">
    <source>
        <dbReference type="ARBA" id="ARBA00022833"/>
    </source>
</evidence>